<gene>
    <name evidence="1" type="ORF">Pint_27445</name>
</gene>
<comment type="caution">
    <text evidence="1">The sequence shown here is derived from an EMBL/GenBank/DDBJ whole genome shotgun (WGS) entry which is preliminary data.</text>
</comment>
<dbReference type="Proteomes" id="UP001163603">
    <property type="component" value="Chromosome 5"/>
</dbReference>
<protein>
    <submittedName>
        <fullName evidence="1">Uncharacterized protein</fullName>
    </submittedName>
</protein>
<evidence type="ECO:0000313" key="1">
    <source>
        <dbReference type="EMBL" id="KAJ0041464.1"/>
    </source>
</evidence>
<reference evidence="2" key="1">
    <citation type="journal article" date="2023" name="G3 (Bethesda)">
        <title>Genome assembly and association tests identify interacting loci associated with vigor, precocity, and sex in interspecific pistachio rootstocks.</title>
        <authorList>
            <person name="Palmer W."/>
            <person name="Jacygrad E."/>
            <person name="Sagayaradj S."/>
            <person name="Cavanaugh K."/>
            <person name="Han R."/>
            <person name="Bertier L."/>
            <person name="Beede B."/>
            <person name="Kafkas S."/>
            <person name="Golino D."/>
            <person name="Preece J."/>
            <person name="Michelmore R."/>
        </authorList>
    </citation>
    <scope>NUCLEOTIDE SEQUENCE [LARGE SCALE GENOMIC DNA]</scope>
</reference>
<accession>A0ACC0YWC5</accession>
<evidence type="ECO:0000313" key="2">
    <source>
        <dbReference type="Proteomes" id="UP001163603"/>
    </source>
</evidence>
<keyword evidence="2" id="KW-1185">Reference proteome</keyword>
<name>A0ACC0YWC5_9ROSI</name>
<sequence>MWLTNIKFLFFFFFFSSSLITFCFASNVTYDRRSLIIDGQRKLLISAAIHYPRSVPAMWPGLVQTAKEGGADVIESYVFWNGHELSPGKYYFGGRFDLVKFVKIVQQAGMYMILRIGPFVAAEYNYGVDHDTEGYLFGCTTFLALSSELIMSHLSTCHTYKGMVDRLYLIFILVGYSVLHAEIYDSHSEPYEAGKAFCTTGRSHHHVAGKLAFNSAHFYFLWRVVDLVLKGFRIRMPIYGIKVENEYGFYEAGYGEGGKRYALWAARMAVAQNIGVPWIMCQQDDAPDPVINTCNSFYCDQFKPNSPNKPKMWTENWPGWFKTFGARDPHRPPQDVAYSVARFFQKGGSVHNYYMYHGGTNFGRTSGGPFITTSYDYDAPIDEYGLPRNPKWGHLKELHRAIKLCEHALLNSEPINLSLGPSQEVAEYGWTARESLLHNWEELENKRGEDIRMQGEYEGIYADVYANSSGGCAAFLANMDDKNDKIVEFRNVSYHLPAWSVSILPDCKNVVFNTAKDKALKWEIFKEKAGLWGEADFVKNNFVDHINTTKDTTDYLWYTTSIIVSEDEEFLKNGSSTVLLIESKGHALHAFVNQELQGSASGNGSHSPFKFKNPISLKAGKNEIALLSMTVGLQNAGPSYEWVGAGLTSVKINGFNNGTLDLSTYSWSYKIGLQGEHLGIYKPDGLNGVNWVSTSEPPKKQPLTWYKVVVGQPPGDEPIGLDMLKMGKGLAWLNGEEIGRYWPKKSSIHGCVQECDYRGKFFPDKCFTGCGEPTQRW</sequence>
<proteinExistence type="predicted"/>
<organism evidence="1 2">
    <name type="scientific">Pistacia integerrima</name>
    <dbReference type="NCBI Taxonomy" id="434235"/>
    <lineage>
        <taxon>Eukaryota</taxon>
        <taxon>Viridiplantae</taxon>
        <taxon>Streptophyta</taxon>
        <taxon>Embryophyta</taxon>
        <taxon>Tracheophyta</taxon>
        <taxon>Spermatophyta</taxon>
        <taxon>Magnoliopsida</taxon>
        <taxon>eudicotyledons</taxon>
        <taxon>Gunneridae</taxon>
        <taxon>Pentapetalae</taxon>
        <taxon>rosids</taxon>
        <taxon>malvids</taxon>
        <taxon>Sapindales</taxon>
        <taxon>Anacardiaceae</taxon>
        <taxon>Pistacia</taxon>
    </lineage>
</organism>
<dbReference type="EMBL" id="CM047740">
    <property type="protein sequence ID" value="KAJ0041464.1"/>
    <property type="molecule type" value="Genomic_DNA"/>
</dbReference>